<dbReference type="Gene3D" id="3.40.50.850">
    <property type="entry name" value="Isochorismatase-like"/>
    <property type="match status" value="1"/>
</dbReference>
<dbReference type="InterPro" id="IPR036380">
    <property type="entry name" value="Isochorismatase-like_sf"/>
</dbReference>
<reference evidence="2" key="1">
    <citation type="submission" date="2022-12" db="EMBL/GenBank/DDBJ databases">
        <authorList>
            <person name="Voronina O.L."/>
            <person name="Kunda M.S."/>
            <person name="Ryzhova N."/>
            <person name="Aksenova E.I."/>
        </authorList>
    </citation>
    <scope>NUCLEOTIDE SEQUENCE</scope>
    <source>
        <strain evidence="2">SCCH136:Ach223948</strain>
    </source>
</reference>
<protein>
    <submittedName>
        <fullName evidence="2">Isochorismatase family protein</fullName>
    </submittedName>
</protein>
<dbReference type="RefSeq" id="WP_269865571.1">
    <property type="nucleotide sequence ID" value="NZ_JAPZVI010000038.1"/>
</dbReference>
<gene>
    <name evidence="2" type="ORF">O9570_28090</name>
</gene>
<dbReference type="PANTHER" id="PTHR14119:SF3">
    <property type="entry name" value="ISOCHORISMATASE DOMAIN-CONTAINING PROTEIN 2"/>
    <property type="match status" value="1"/>
</dbReference>
<dbReference type="AlphaFoldDB" id="A0A9X3L403"/>
<name>A0A9X3L403_ALCXX</name>
<dbReference type="EMBL" id="JAPZVI010000038">
    <property type="protein sequence ID" value="MCZ8405342.1"/>
    <property type="molecule type" value="Genomic_DNA"/>
</dbReference>
<evidence type="ECO:0000313" key="3">
    <source>
        <dbReference type="Proteomes" id="UP001141992"/>
    </source>
</evidence>
<sequence length="200" mass="21717">MLLNADDSQVVLVDFQTKLMPAIHEGQAVLGNAVRLARLAQLLHVPLCVTEHCPEKLGGTDPALATFSYELLEKFSFSAVPAGLADRLSHNLAGPQFVDSNVAWLQRPVSGGTQSRRTILLAGCEAHVCLLQTALDLVPHAYRVCVVTDACGSRSPHSRDLAYQRLASAGVELVTLEMVAFEWIRVTTHPAWKEALAIIK</sequence>
<feature type="domain" description="Isochorismatase-like" evidence="1">
    <location>
        <begin position="10"/>
        <end position="177"/>
    </location>
</feature>
<accession>A0A9X3L403</accession>
<proteinExistence type="predicted"/>
<dbReference type="Pfam" id="PF00857">
    <property type="entry name" value="Isochorismatase"/>
    <property type="match status" value="1"/>
</dbReference>
<evidence type="ECO:0000259" key="1">
    <source>
        <dbReference type="Pfam" id="PF00857"/>
    </source>
</evidence>
<dbReference type="PANTHER" id="PTHR14119">
    <property type="entry name" value="HYDROLASE"/>
    <property type="match status" value="1"/>
</dbReference>
<evidence type="ECO:0000313" key="2">
    <source>
        <dbReference type="EMBL" id="MCZ8405342.1"/>
    </source>
</evidence>
<dbReference type="Proteomes" id="UP001141992">
    <property type="component" value="Unassembled WGS sequence"/>
</dbReference>
<dbReference type="InterPro" id="IPR050993">
    <property type="entry name" value="Isochorismatase_domain"/>
</dbReference>
<dbReference type="SUPFAM" id="SSF52499">
    <property type="entry name" value="Isochorismatase-like hydrolases"/>
    <property type="match status" value="1"/>
</dbReference>
<organism evidence="2 3">
    <name type="scientific">Alcaligenes xylosoxydans xylosoxydans</name>
    <name type="common">Achromobacter xylosoxidans</name>
    <dbReference type="NCBI Taxonomy" id="85698"/>
    <lineage>
        <taxon>Bacteria</taxon>
        <taxon>Pseudomonadati</taxon>
        <taxon>Pseudomonadota</taxon>
        <taxon>Betaproteobacteria</taxon>
        <taxon>Burkholderiales</taxon>
        <taxon>Alcaligenaceae</taxon>
        <taxon>Achromobacter</taxon>
    </lineage>
</organism>
<comment type="caution">
    <text evidence="2">The sequence shown here is derived from an EMBL/GenBank/DDBJ whole genome shotgun (WGS) entry which is preliminary data.</text>
</comment>
<dbReference type="InterPro" id="IPR000868">
    <property type="entry name" value="Isochorismatase-like_dom"/>
</dbReference>